<protein>
    <recommendedName>
        <fullName evidence="3">RING-type domain-containing protein</fullName>
    </recommendedName>
</protein>
<accession>A0ABR1ZQ68</accession>
<proteinExistence type="predicted"/>
<dbReference type="SUPFAM" id="SSF57850">
    <property type="entry name" value="RING/U-box"/>
    <property type="match status" value="1"/>
</dbReference>
<evidence type="ECO:0000256" key="2">
    <source>
        <dbReference type="SAM" id="Phobius"/>
    </source>
</evidence>
<dbReference type="CDD" id="cd16454">
    <property type="entry name" value="RING-H2_PA-TM-RING"/>
    <property type="match status" value="1"/>
</dbReference>
<keyword evidence="6" id="KW-1185">Reference proteome</keyword>
<keyword evidence="2" id="KW-0812">Transmembrane</keyword>
<evidence type="ECO:0000313" key="5">
    <source>
        <dbReference type="EMBL" id="KAK8973465.1"/>
    </source>
</evidence>
<evidence type="ECO:0000256" key="1">
    <source>
        <dbReference type="PROSITE-ProRule" id="PRU00175"/>
    </source>
</evidence>
<keyword evidence="1" id="KW-0479">Metal-binding</keyword>
<dbReference type="PANTHER" id="PTHR45676:SF178">
    <property type="entry name" value="RING-TYPE E3 UBIQUITIN TRANSFERASE"/>
    <property type="match status" value="1"/>
</dbReference>
<feature type="transmembrane region" description="Helical" evidence="2">
    <location>
        <begin position="6"/>
        <end position="26"/>
    </location>
</feature>
<dbReference type="SMART" id="SM00184">
    <property type="entry name" value="RING"/>
    <property type="match status" value="1"/>
</dbReference>
<organism evidence="4 6">
    <name type="scientific">Hibiscus sabdariffa</name>
    <name type="common">roselle</name>
    <dbReference type="NCBI Taxonomy" id="183260"/>
    <lineage>
        <taxon>Eukaryota</taxon>
        <taxon>Viridiplantae</taxon>
        <taxon>Streptophyta</taxon>
        <taxon>Embryophyta</taxon>
        <taxon>Tracheophyta</taxon>
        <taxon>Spermatophyta</taxon>
        <taxon>Magnoliopsida</taxon>
        <taxon>eudicotyledons</taxon>
        <taxon>Gunneridae</taxon>
        <taxon>Pentapetalae</taxon>
        <taxon>rosids</taxon>
        <taxon>malvids</taxon>
        <taxon>Malvales</taxon>
        <taxon>Malvaceae</taxon>
        <taxon>Malvoideae</taxon>
        <taxon>Hibiscus</taxon>
    </lineage>
</organism>
<sequence length="135" mass="15188">MSVQAALYFVDVVILLAMLLLLLTCLRNILLSFPTNNGDLENQLPPGDLPQQNQLVPITNATIVRYKKGGKIESRWTADCVICLEEFKDGDSCSVLPSCKHLYHRFCIDQWLARNRHCPLCRGSVRPSREAASTE</sequence>
<reference evidence="4 6" key="1">
    <citation type="journal article" date="2024" name="G3 (Bethesda)">
        <title>Genome assembly of Hibiscus sabdariffa L. provides insights into metabolisms of medicinal natural products.</title>
        <authorList>
            <person name="Kim T."/>
        </authorList>
    </citation>
    <scope>NUCLEOTIDE SEQUENCE [LARGE SCALE GENOMIC DNA]</scope>
    <source>
        <strain evidence="4">TK-2024</strain>
        <tissue evidence="4">Old leaves</tissue>
    </source>
</reference>
<comment type="caution">
    <text evidence="4">The sequence shown here is derived from an EMBL/GenBank/DDBJ whole genome shotgun (WGS) entry which is preliminary data.</text>
</comment>
<dbReference type="PROSITE" id="PS50089">
    <property type="entry name" value="ZF_RING_2"/>
    <property type="match status" value="1"/>
</dbReference>
<dbReference type="PANTHER" id="PTHR45676">
    <property type="entry name" value="RING-H2 FINGER PROTEIN ATL51-RELATED"/>
    <property type="match status" value="1"/>
</dbReference>
<feature type="domain" description="RING-type" evidence="3">
    <location>
        <begin position="80"/>
        <end position="122"/>
    </location>
</feature>
<dbReference type="EMBL" id="JBBPBN010000185">
    <property type="protein sequence ID" value="KAK8973465.1"/>
    <property type="molecule type" value="Genomic_DNA"/>
</dbReference>
<keyword evidence="2" id="KW-0472">Membrane</keyword>
<keyword evidence="1" id="KW-0862">Zinc</keyword>
<evidence type="ECO:0000259" key="3">
    <source>
        <dbReference type="PROSITE" id="PS50089"/>
    </source>
</evidence>
<dbReference type="Gene3D" id="3.30.40.10">
    <property type="entry name" value="Zinc/RING finger domain, C3HC4 (zinc finger)"/>
    <property type="match status" value="1"/>
</dbReference>
<name>A0ABR1ZQ68_9ROSI</name>
<dbReference type="Pfam" id="PF13639">
    <property type="entry name" value="zf-RING_2"/>
    <property type="match status" value="1"/>
</dbReference>
<dbReference type="Proteomes" id="UP001396334">
    <property type="component" value="Unassembled WGS sequence"/>
</dbReference>
<gene>
    <name evidence="4" type="ORF">V6N11_034466</name>
    <name evidence="5" type="ORF">V6N11_064706</name>
</gene>
<evidence type="ECO:0000313" key="6">
    <source>
        <dbReference type="Proteomes" id="UP001396334"/>
    </source>
</evidence>
<dbReference type="InterPro" id="IPR013083">
    <property type="entry name" value="Znf_RING/FYVE/PHD"/>
</dbReference>
<dbReference type="EMBL" id="JBBPBN010000734">
    <property type="protein sequence ID" value="KAK8482841.1"/>
    <property type="molecule type" value="Genomic_DNA"/>
</dbReference>
<keyword evidence="2" id="KW-1133">Transmembrane helix</keyword>
<dbReference type="InterPro" id="IPR001841">
    <property type="entry name" value="Znf_RING"/>
</dbReference>
<keyword evidence="1" id="KW-0863">Zinc-finger</keyword>
<evidence type="ECO:0000313" key="4">
    <source>
        <dbReference type="EMBL" id="KAK8482841.1"/>
    </source>
</evidence>